<dbReference type="GO" id="GO:0005543">
    <property type="term" value="F:phospholipid binding"/>
    <property type="evidence" value="ECO:0007669"/>
    <property type="project" value="TreeGrafter"/>
</dbReference>
<dbReference type="PANTHER" id="PTHR11362:SF148">
    <property type="entry name" value="CARBOXYPEPTIDASE Y INHIBITOR"/>
    <property type="match status" value="1"/>
</dbReference>
<dbReference type="InterPro" id="IPR036610">
    <property type="entry name" value="PEBP-like_sf"/>
</dbReference>
<dbReference type="GO" id="GO:0030414">
    <property type="term" value="F:peptidase inhibitor activity"/>
    <property type="evidence" value="ECO:0007669"/>
    <property type="project" value="TreeGrafter"/>
</dbReference>
<dbReference type="PANTHER" id="PTHR11362">
    <property type="entry name" value="PHOSPHATIDYLETHANOLAMINE-BINDING PROTEIN"/>
    <property type="match status" value="1"/>
</dbReference>
<protein>
    <recommendedName>
        <fullName evidence="5">Phosphatidylethanolamine-binding protein</fullName>
    </recommendedName>
</protein>
<dbReference type="Gene3D" id="3.90.280.10">
    <property type="entry name" value="PEBP-like"/>
    <property type="match status" value="1"/>
</dbReference>
<dbReference type="Proteomes" id="UP000567179">
    <property type="component" value="Unassembled WGS sequence"/>
</dbReference>
<dbReference type="SUPFAM" id="SSF49777">
    <property type="entry name" value="PEBP-like"/>
    <property type="match status" value="1"/>
</dbReference>
<comment type="caution">
    <text evidence="3">The sequence shown here is derived from an EMBL/GenBank/DDBJ whole genome shotgun (WGS) entry which is preliminary data.</text>
</comment>
<gene>
    <name evidence="3" type="ORF">D9619_009404</name>
</gene>
<dbReference type="InterPro" id="IPR008914">
    <property type="entry name" value="PEBP"/>
</dbReference>
<feature type="compositionally biased region" description="Basic and acidic residues" evidence="2">
    <location>
        <begin position="50"/>
        <end position="60"/>
    </location>
</feature>
<evidence type="ECO:0000313" key="3">
    <source>
        <dbReference type="EMBL" id="KAF5329805.1"/>
    </source>
</evidence>
<dbReference type="InterPro" id="IPR001858">
    <property type="entry name" value="Phosphatidylethanolamine-bd_CS"/>
</dbReference>
<dbReference type="AlphaFoldDB" id="A0A8H5BUS8"/>
<feature type="region of interest" description="Disordered" evidence="2">
    <location>
        <begin position="50"/>
        <end position="71"/>
    </location>
</feature>
<dbReference type="Pfam" id="PF01161">
    <property type="entry name" value="PBP"/>
    <property type="match status" value="1"/>
</dbReference>
<organism evidence="3 4">
    <name type="scientific">Psilocybe cf. subviscida</name>
    <dbReference type="NCBI Taxonomy" id="2480587"/>
    <lineage>
        <taxon>Eukaryota</taxon>
        <taxon>Fungi</taxon>
        <taxon>Dikarya</taxon>
        <taxon>Basidiomycota</taxon>
        <taxon>Agaricomycotina</taxon>
        <taxon>Agaricomycetes</taxon>
        <taxon>Agaricomycetidae</taxon>
        <taxon>Agaricales</taxon>
        <taxon>Agaricineae</taxon>
        <taxon>Strophariaceae</taxon>
        <taxon>Psilocybe</taxon>
    </lineage>
</organism>
<name>A0A8H5BUS8_9AGAR</name>
<evidence type="ECO:0000256" key="1">
    <source>
        <dbReference type="ARBA" id="ARBA00007091"/>
    </source>
</evidence>
<dbReference type="EMBL" id="JAACJJ010000002">
    <property type="protein sequence ID" value="KAF5329805.1"/>
    <property type="molecule type" value="Genomic_DNA"/>
</dbReference>
<dbReference type="InterPro" id="IPR035810">
    <property type="entry name" value="PEBP_euk"/>
</dbReference>
<accession>A0A8H5BUS8</accession>
<reference evidence="3 4" key="1">
    <citation type="journal article" date="2020" name="ISME J.">
        <title>Uncovering the hidden diversity of litter-decomposition mechanisms in mushroom-forming fungi.</title>
        <authorList>
            <person name="Floudas D."/>
            <person name="Bentzer J."/>
            <person name="Ahren D."/>
            <person name="Johansson T."/>
            <person name="Persson P."/>
            <person name="Tunlid A."/>
        </authorList>
    </citation>
    <scope>NUCLEOTIDE SEQUENCE [LARGE SCALE GENOMIC DNA]</scope>
    <source>
        <strain evidence="3 4">CBS 101986</strain>
    </source>
</reference>
<evidence type="ECO:0000313" key="4">
    <source>
        <dbReference type="Proteomes" id="UP000567179"/>
    </source>
</evidence>
<evidence type="ECO:0000256" key="2">
    <source>
        <dbReference type="SAM" id="MobiDB-lite"/>
    </source>
</evidence>
<proteinExistence type="inferred from homology"/>
<comment type="similarity">
    <text evidence="1">Belongs to the phosphatidylethanolamine-binding protein family.</text>
</comment>
<sequence>MSKSVTAVVNALKSSGAIPDVIPQSFTPSINFNVFWPSKGKEATIGEALSKESTQEEPEIKVLPTDGPGGTDANATYTMVMTDPDAPSRQDPKWGQFRHWVLPGLKLPAGGSLQAQKTKPAATPYMGPAPPPGSGFHRYIFLLFQEPAGGLSLPTDATESSGGEKSRPKWNAMTFAERNQLKLVGATFFQTEVKE</sequence>
<dbReference type="OrthoDB" id="2506647at2759"/>
<dbReference type="PROSITE" id="PS01220">
    <property type="entry name" value="PBP"/>
    <property type="match status" value="1"/>
</dbReference>
<dbReference type="GO" id="GO:0046578">
    <property type="term" value="P:regulation of Ras protein signal transduction"/>
    <property type="evidence" value="ECO:0007669"/>
    <property type="project" value="TreeGrafter"/>
</dbReference>
<evidence type="ECO:0008006" key="5">
    <source>
        <dbReference type="Google" id="ProtNLM"/>
    </source>
</evidence>
<keyword evidence="4" id="KW-1185">Reference proteome</keyword>
<dbReference type="GO" id="GO:0030162">
    <property type="term" value="P:regulation of proteolysis"/>
    <property type="evidence" value="ECO:0007669"/>
    <property type="project" value="TreeGrafter"/>
</dbReference>
<dbReference type="CDD" id="cd00866">
    <property type="entry name" value="PEBP_euk"/>
    <property type="match status" value="1"/>
</dbReference>